<gene>
    <name evidence="1" type="ORF">D3872_17900</name>
</gene>
<accession>A0A418XH90</accession>
<dbReference type="Gene3D" id="1.10.530.10">
    <property type="match status" value="1"/>
</dbReference>
<reference evidence="1 2" key="1">
    <citation type="submission" date="2018-09" db="EMBL/GenBank/DDBJ databases">
        <authorList>
            <person name="Zhu H."/>
        </authorList>
    </citation>
    <scope>NUCLEOTIDE SEQUENCE [LARGE SCALE GENOMIC DNA]</scope>
    <source>
        <strain evidence="1 2">K1S02-61</strain>
    </source>
</reference>
<proteinExistence type="predicted"/>
<organism evidence="1 2">
    <name type="scientific">Massilia cavernae</name>
    <dbReference type="NCBI Taxonomy" id="2320864"/>
    <lineage>
        <taxon>Bacteria</taxon>
        <taxon>Pseudomonadati</taxon>
        <taxon>Pseudomonadota</taxon>
        <taxon>Betaproteobacteria</taxon>
        <taxon>Burkholderiales</taxon>
        <taxon>Oxalobacteraceae</taxon>
        <taxon>Telluria group</taxon>
        <taxon>Massilia</taxon>
    </lineage>
</organism>
<keyword evidence="2" id="KW-1185">Reference proteome</keyword>
<evidence type="ECO:0000313" key="2">
    <source>
        <dbReference type="Proteomes" id="UP000284006"/>
    </source>
</evidence>
<evidence type="ECO:0000313" key="1">
    <source>
        <dbReference type="EMBL" id="RJG11795.1"/>
    </source>
</evidence>
<dbReference type="InterPro" id="IPR052354">
    <property type="entry name" value="Cell_Wall_Dynamics_Protein"/>
</dbReference>
<dbReference type="GO" id="GO:0016787">
    <property type="term" value="F:hydrolase activity"/>
    <property type="evidence" value="ECO:0007669"/>
    <property type="project" value="UniProtKB-KW"/>
</dbReference>
<dbReference type="InterPro" id="IPR023346">
    <property type="entry name" value="Lysozyme-like_dom_sf"/>
</dbReference>
<dbReference type="OrthoDB" id="1242806at2"/>
<dbReference type="PANTHER" id="PTHR34408:SF1">
    <property type="entry name" value="GLYCOSYL HYDROLASE FAMILY 19 DOMAIN-CONTAINING PROTEIN HI_1415"/>
    <property type="match status" value="1"/>
</dbReference>
<dbReference type="SUPFAM" id="SSF53955">
    <property type="entry name" value="Lysozyme-like"/>
    <property type="match status" value="1"/>
</dbReference>
<comment type="caution">
    <text evidence="1">The sequence shown here is derived from an EMBL/GenBank/DDBJ whole genome shotgun (WGS) entry which is preliminary data.</text>
</comment>
<dbReference type="Proteomes" id="UP000284006">
    <property type="component" value="Unassembled WGS sequence"/>
</dbReference>
<dbReference type="EMBL" id="QYUP01000136">
    <property type="protein sequence ID" value="RJG11795.1"/>
    <property type="molecule type" value="Genomic_DNA"/>
</dbReference>
<sequence length="183" mass="20338">MFGRFAIAESTLRVVHFIAQMMHESGALTREYENLNYSAQRLAQVWPCRFAPHGPLDPEAYANNPRKLANEVYGGRMGNTAPDDGYDYRGRGLLQLTGKGNYAAATCRVRCSLPGAPDFVREPDAVLAPAWCLAVAAAEWASRGCNELADANDLERITRRVNGGTTGLPERREWLRKTRLAWP</sequence>
<keyword evidence="1" id="KW-0378">Hydrolase</keyword>
<dbReference type="PANTHER" id="PTHR34408">
    <property type="entry name" value="FAMILY PROTEIN, PUTATIVE-RELATED"/>
    <property type="match status" value="1"/>
</dbReference>
<dbReference type="AlphaFoldDB" id="A0A418XH90"/>
<name>A0A418XH90_9BURK</name>
<protein>
    <submittedName>
        <fullName evidence="1">Glycoside hydrolase family 19 protein</fullName>
    </submittedName>
</protein>